<name>Q0G2L5_9HYPH</name>
<evidence type="ECO:0000313" key="1">
    <source>
        <dbReference type="EMBL" id="EAU42166.1"/>
    </source>
</evidence>
<dbReference type="EC" id="6.1.1.20" evidence="1"/>
<evidence type="ECO:0000313" key="2">
    <source>
        <dbReference type="Proteomes" id="UP000004310"/>
    </source>
</evidence>
<accession>Q0G2L5</accession>
<dbReference type="GO" id="GO:0004826">
    <property type="term" value="F:phenylalanine-tRNA ligase activity"/>
    <property type="evidence" value="ECO:0007669"/>
    <property type="project" value="UniProtKB-EC"/>
</dbReference>
<keyword evidence="1" id="KW-0436">Ligase</keyword>
<keyword evidence="1" id="KW-0030">Aminoacyl-tRNA synthetase</keyword>
<dbReference type="Proteomes" id="UP000004310">
    <property type="component" value="Unassembled WGS sequence"/>
</dbReference>
<dbReference type="AlphaFoldDB" id="Q0G2L5"/>
<protein>
    <submittedName>
        <fullName evidence="1">Phenylalanyl-tRNA synthetase beta subunit</fullName>
        <ecNumber evidence="1">6.1.1.20</ecNumber>
    </submittedName>
</protein>
<gene>
    <name evidence="1" type="primary">pheT</name>
    <name evidence="1" type="ORF">FP2506_17074</name>
</gene>
<sequence>MNGTREAKREGGGKSGAEDRDHAAVLAWLAWNLR</sequence>
<comment type="caution">
    <text evidence="1">The sequence shown here is derived from an EMBL/GenBank/DDBJ whole genome shotgun (WGS) entry which is preliminary data.</text>
</comment>
<dbReference type="HOGENOM" id="CLU_3373922_0_0_5"/>
<keyword evidence="2" id="KW-1185">Reference proteome</keyword>
<dbReference type="EMBL" id="AATP01000002">
    <property type="protein sequence ID" value="EAU42166.1"/>
    <property type="molecule type" value="Genomic_DNA"/>
</dbReference>
<reference evidence="1 2" key="1">
    <citation type="journal article" date="2010" name="J. Bacteriol.">
        <title>Genome sequence of Fulvimarina pelagi HTCC2506T, a Mn(II)-oxidizing alphaproteobacterium possessing an aerobic anoxygenic photosynthetic gene cluster and Xanthorhodopsin.</title>
        <authorList>
            <person name="Kang I."/>
            <person name="Oh H.M."/>
            <person name="Lim S.I."/>
            <person name="Ferriera S."/>
            <person name="Giovannoni S.J."/>
            <person name="Cho J.C."/>
        </authorList>
    </citation>
    <scope>NUCLEOTIDE SEQUENCE [LARGE SCALE GENOMIC DNA]</scope>
    <source>
        <strain evidence="1 2">HTCC2506</strain>
    </source>
</reference>
<proteinExistence type="predicted"/>
<organism evidence="1 2">
    <name type="scientific">Fulvimarina pelagi HTCC2506</name>
    <dbReference type="NCBI Taxonomy" id="314231"/>
    <lineage>
        <taxon>Bacteria</taxon>
        <taxon>Pseudomonadati</taxon>
        <taxon>Pseudomonadota</taxon>
        <taxon>Alphaproteobacteria</taxon>
        <taxon>Hyphomicrobiales</taxon>
        <taxon>Aurantimonadaceae</taxon>
        <taxon>Fulvimarina</taxon>
    </lineage>
</organism>